<evidence type="ECO:0000313" key="3">
    <source>
        <dbReference type="Proteomes" id="UP000230069"/>
    </source>
</evidence>
<dbReference type="STRING" id="218851.A0A2G5EUQ0"/>
<dbReference type="OrthoDB" id="591557at2759"/>
<dbReference type="InParanoid" id="A0A2G5EUQ0"/>
<reference evidence="2 3" key="1">
    <citation type="submission" date="2017-09" db="EMBL/GenBank/DDBJ databases">
        <title>WGS assembly of Aquilegia coerulea Goldsmith.</title>
        <authorList>
            <person name="Hodges S."/>
            <person name="Kramer E."/>
            <person name="Nordborg M."/>
            <person name="Tomkins J."/>
            <person name="Borevitz J."/>
            <person name="Derieg N."/>
            <person name="Yan J."/>
            <person name="Mihaltcheva S."/>
            <person name="Hayes R.D."/>
            <person name="Rokhsar D."/>
        </authorList>
    </citation>
    <scope>NUCLEOTIDE SEQUENCE [LARGE SCALE GENOMIC DNA]</scope>
    <source>
        <strain evidence="3">cv. Goldsmith</strain>
    </source>
</reference>
<dbReference type="Pfam" id="PF08268">
    <property type="entry name" value="FBA_3"/>
    <property type="match status" value="1"/>
</dbReference>
<accession>A0A2G5EUQ0</accession>
<dbReference type="AlphaFoldDB" id="A0A2G5EUQ0"/>
<dbReference type="NCBIfam" id="TIGR01640">
    <property type="entry name" value="F_box_assoc_1"/>
    <property type="match status" value="1"/>
</dbReference>
<evidence type="ECO:0000313" key="2">
    <source>
        <dbReference type="EMBL" id="PIA59460.1"/>
    </source>
</evidence>
<dbReference type="PANTHER" id="PTHR31111:SF136">
    <property type="entry name" value="F-BOX ASSOCIATED DOMAIN-CONTAINING PROTEIN"/>
    <property type="match status" value="1"/>
</dbReference>
<dbReference type="PANTHER" id="PTHR31111">
    <property type="entry name" value="BNAA05G37150D PROTEIN-RELATED"/>
    <property type="match status" value="1"/>
</dbReference>
<dbReference type="EMBL" id="KZ305021">
    <property type="protein sequence ID" value="PIA59460.1"/>
    <property type="molecule type" value="Genomic_DNA"/>
</dbReference>
<evidence type="ECO:0000259" key="1">
    <source>
        <dbReference type="Pfam" id="PF08268"/>
    </source>
</evidence>
<organism evidence="2 3">
    <name type="scientific">Aquilegia coerulea</name>
    <name type="common">Rocky mountain columbine</name>
    <dbReference type="NCBI Taxonomy" id="218851"/>
    <lineage>
        <taxon>Eukaryota</taxon>
        <taxon>Viridiplantae</taxon>
        <taxon>Streptophyta</taxon>
        <taxon>Embryophyta</taxon>
        <taxon>Tracheophyta</taxon>
        <taxon>Spermatophyta</taxon>
        <taxon>Magnoliopsida</taxon>
        <taxon>Ranunculales</taxon>
        <taxon>Ranunculaceae</taxon>
        <taxon>Thalictroideae</taxon>
        <taxon>Aquilegia</taxon>
    </lineage>
</organism>
<gene>
    <name evidence="2" type="ORF">AQUCO_00400382v1</name>
</gene>
<dbReference type="InterPro" id="IPR013187">
    <property type="entry name" value="F-box-assoc_dom_typ3"/>
</dbReference>
<name>A0A2G5EUQ0_AQUCA</name>
<dbReference type="Proteomes" id="UP000230069">
    <property type="component" value="Unassembled WGS sequence"/>
</dbReference>
<dbReference type="InterPro" id="IPR017451">
    <property type="entry name" value="F-box-assoc_interact_dom"/>
</dbReference>
<sequence length="238" mass="27411">MKKRRQRLCSKTMVDKENPSLPDDILIDIFSRMPVMSLLQCTKKWRKIRSPGHLSCDYSVPCVNGAFHYTKLSNDCRWDDDILTYDDSIRAFDVGSEKFRKVPLNYSGNASKLWLGVLNGCLSSCVYDHSAGNTEIWLMKDYGVKESWTKLFTVCGFDFEPLVIRKNGEVLLKNDTRDSVRKKYIYKSDPIYENLNIEDVQGIVNWTNAFPYVESLISVASFSGGLTQIMKDNKKKKR</sequence>
<protein>
    <recommendedName>
        <fullName evidence="1">F-box associated beta-propeller type 3 domain-containing protein</fullName>
    </recommendedName>
</protein>
<keyword evidence="3" id="KW-1185">Reference proteome</keyword>
<proteinExistence type="predicted"/>
<feature type="domain" description="F-box associated beta-propeller type 3" evidence="1">
    <location>
        <begin position="33"/>
        <end position="174"/>
    </location>
</feature>